<dbReference type="PROSITE" id="PS01124">
    <property type="entry name" value="HTH_ARAC_FAMILY_2"/>
    <property type="match status" value="1"/>
</dbReference>
<dbReference type="RefSeq" id="WP_027705006.1">
    <property type="nucleotide sequence ID" value="NZ_AP018933.1"/>
</dbReference>
<evidence type="ECO:0000259" key="4">
    <source>
        <dbReference type="PROSITE" id="PS01124"/>
    </source>
</evidence>
<dbReference type="Pfam" id="PF12852">
    <property type="entry name" value="Cupin_6"/>
    <property type="match status" value="1"/>
</dbReference>
<keyword evidence="1" id="KW-0805">Transcription regulation</keyword>
<dbReference type="SMART" id="SM00342">
    <property type="entry name" value="HTH_ARAC"/>
    <property type="match status" value="1"/>
</dbReference>
<dbReference type="PANTHER" id="PTHR46796:SF7">
    <property type="entry name" value="ARAC FAMILY TRANSCRIPTIONAL REGULATOR"/>
    <property type="match status" value="1"/>
</dbReference>
<proteinExistence type="predicted"/>
<dbReference type="InterPro" id="IPR032783">
    <property type="entry name" value="AraC_lig"/>
</dbReference>
<evidence type="ECO:0000256" key="1">
    <source>
        <dbReference type="ARBA" id="ARBA00023015"/>
    </source>
</evidence>
<dbReference type="KEGG" id="zpl:ZBT109_2566"/>
<dbReference type="STRING" id="1123510.GCA_000620025_01729"/>
<dbReference type="PANTHER" id="PTHR46796">
    <property type="entry name" value="HTH-TYPE TRANSCRIPTIONAL ACTIVATOR RHAS-RELATED"/>
    <property type="match status" value="1"/>
</dbReference>
<keyword evidence="6" id="KW-1185">Reference proteome</keyword>
<dbReference type="Pfam" id="PF12833">
    <property type="entry name" value="HTH_18"/>
    <property type="match status" value="1"/>
</dbReference>
<organism evidence="5 6">
    <name type="scientific">Zymobacter palmae</name>
    <dbReference type="NCBI Taxonomy" id="33074"/>
    <lineage>
        <taxon>Bacteria</taxon>
        <taxon>Pseudomonadati</taxon>
        <taxon>Pseudomonadota</taxon>
        <taxon>Gammaproteobacteria</taxon>
        <taxon>Oceanospirillales</taxon>
        <taxon>Halomonadaceae</taxon>
        <taxon>Zymobacter group</taxon>
        <taxon>Zymobacter</taxon>
    </lineage>
</organism>
<keyword evidence="2 5" id="KW-0238">DNA-binding</keyword>
<dbReference type="InterPro" id="IPR009057">
    <property type="entry name" value="Homeodomain-like_sf"/>
</dbReference>
<protein>
    <submittedName>
        <fullName evidence="5">AraC-type DNA-binding domain-containing proteins</fullName>
    </submittedName>
</protein>
<evidence type="ECO:0000256" key="3">
    <source>
        <dbReference type="ARBA" id="ARBA00023163"/>
    </source>
</evidence>
<reference evidence="5 6" key="1">
    <citation type="submission" date="2018-09" db="EMBL/GenBank/DDBJ databases">
        <title>Zymobacter palmae IAM14233 (=T109) whole genome analysis.</title>
        <authorList>
            <person name="Yanase H."/>
        </authorList>
    </citation>
    <scope>NUCLEOTIDE SEQUENCE [LARGE SCALE GENOMIC DNA]</scope>
    <source>
        <strain evidence="5 6">IAM14233</strain>
    </source>
</reference>
<dbReference type="EMBL" id="AP018933">
    <property type="protein sequence ID" value="BBG31296.1"/>
    <property type="molecule type" value="Genomic_DNA"/>
</dbReference>
<dbReference type="AlphaFoldDB" id="A0A348HI44"/>
<dbReference type="SUPFAM" id="SSF46689">
    <property type="entry name" value="Homeodomain-like"/>
    <property type="match status" value="2"/>
</dbReference>
<dbReference type="InterPro" id="IPR018060">
    <property type="entry name" value="HTH_AraC"/>
</dbReference>
<keyword evidence="3" id="KW-0804">Transcription</keyword>
<feature type="domain" description="HTH araC/xylS-type" evidence="4">
    <location>
        <begin position="175"/>
        <end position="272"/>
    </location>
</feature>
<dbReference type="Proteomes" id="UP000267342">
    <property type="component" value="Chromosome"/>
</dbReference>
<dbReference type="OrthoDB" id="9783876at2"/>
<dbReference type="InterPro" id="IPR050204">
    <property type="entry name" value="AraC_XylS_family_regulators"/>
</dbReference>
<gene>
    <name evidence="5" type="ORF">ZBT109_2566</name>
</gene>
<sequence>MTDRFEALLEHFSLKARTFHSGPICGVQEAEIGKGVGLIHLVYEGEVSVHHNMKEQVYIDQPSLLVYPRALPHTFVIPPQKSALLVCARLAFGGGEANLLASSLPDWFCVPLTELGGAEGVLSLLHEEAFSDNCGRQAVLDRLFEVVLIYVLRLMVQQRELQPGLLAGMAHPRLRSVLIALHEDSAREWTLESMAALAGMSRSVFANEFREVVGCTPAVYLQRWRIGLTQQALLKGQSLKLITHEVGYSSEAALSRAFKAQLGLTPRQWLHEQEALPS</sequence>
<accession>A0A348HI44</accession>
<dbReference type="GO" id="GO:0043565">
    <property type="term" value="F:sequence-specific DNA binding"/>
    <property type="evidence" value="ECO:0007669"/>
    <property type="project" value="InterPro"/>
</dbReference>
<dbReference type="GO" id="GO:0003700">
    <property type="term" value="F:DNA-binding transcription factor activity"/>
    <property type="evidence" value="ECO:0007669"/>
    <property type="project" value="InterPro"/>
</dbReference>
<name>A0A348HI44_9GAMM</name>
<evidence type="ECO:0000313" key="5">
    <source>
        <dbReference type="EMBL" id="BBG31296.1"/>
    </source>
</evidence>
<dbReference type="Gene3D" id="1.10.10.60">
    <property type="entry name" value="Homeodomain-like"/>
    <property type="match status" value="2"/>
</dbReference>
<evidence type="ECO:0000256" key="2">
    <source>
        <dbReference type="ARBA" id="ARBA00023125"/>
    </source>
</evidence>
<evidence type="ECO:0000313" key="6">
    <source>
        <dbReference type="Proteomes" id="UP000267342"/>
    </source>
</evidence>